<dbReference type="Ensembl" id="ENSCLMT00005014079.1">
    <property type="protein sequence ID" value="ENSCLMP00005013151.1"/>
    <property type="gene ID" value="ENSCLMG00005007006.1"/>
</dbReference>
<dbReference type="PANTHER" id="PTHR25465">
    <property type="entry name" value="B-BOX DOMAIN CONTAINING"/>
    <property type="match status" value="1"/>
</dbReference>
<evidence type="ECO:0000256" key="4">
    <source>
        <dbReference type="PROSITE-ProRule" id="PRU00024"/>
    </source>
</evidence>
<evidence type="ECO:0000313" key="7">
    <source>
        <dbReference type="Proteomes" id="UP000694565"/>
    </source>
</evidence>
<evidence type="ECO:0000259" key="5">
    <source>
        <dbReference type="PROSITE" id="PS50119"/>
    </source>
</evidence>
<dbReference type="Proteomes" id="UP000694565">
    <property type="component" value="Unplaced"/>
</dbReference>
<dbReference type="InterPro" id="IPR051051">
    <property type="entry name" value="E3_ubiq-ligase_TRIM/RNF"/>
</dbReference>
<feature type="domain" description="B box-type" evidence="5">
    <location>
        <begin position="65"/>
        <end position="101"/>
    </location>
</feature>
<sequence length="222" mass="24823">MSPLMNLEVIMCDMCPATAKNVAQKTCMKCEISMCVQHLQAHVTTPVLLQTHPLTEAMALCGTKCPQHGKLLEYYCLDDMTCVCVACAIEGQHRVHNMKTFSTAHKELTEELNNEQRALLGKTDDEDESLEKWEKSEREKLGRSSVRLVQAVTGLRDIVLTSVQSSVSARMASIKTSKSSIQAAQEHFKMWNVFIDSLTGELKKTVTNEIVQNSSKWSNDTL</sequence>
<dbReference type="GO" id="GO:0008270">
    <property type="term" value="F:zinc ion binding"/>
    <property type="evidence" value="ECO:0007669"/>
    <property type="project" value="UniProtKB-KW"/>
</dbReference>
<protein>
    <recommendedName>
        <fullName evidence="5">B box-type domain-containing protein</fullName>
    </recommendedName>
</protein>
<evidence type="ECO:0000313" key="6">
    <source>
        <dbReference type="Ensembl" id="ENSCLMP00005013151.1"/>
    </source>
</evidence>
<keyword evidence="3" id="KW-0862">Zinc</keyword>
<reference evidence="6" key="1">
    <citation type="submission" date="2025-08" db="UniProtKB">
        <authorList>
            <consortium name="Ensembl"/>
        </authorList>
    </citation>
    <scope>IDENTIFICATION</scope>
</reference>
<reference evidence="6" key="2">
    <citation type="submission" date="2025-09" db="UniProtKB">
        <authorList>
            <consortium name="Ensembl"/>
        </authorList>
    </citation>
    <scope>IDENTIFICATION</scope>
</reference>
<accession>A0A8C2X8V1</accession>
<dbReference type="SMART" id="SM00336">
    <property type="entry name" value="BBOX"/>
    <property type="match status" value="1"/>
</dbReference>
<name>A0A8C2X8V1_CYCLU</name>
<dbReference type="Gene3D" id="3.30.160.60">
    <property type="entry name" value="Classic Zinc Finger"/>
    <property type="match status" value="1"/>
</dbReference>
<dbReference type="CDD" id="cd19769">
    <property type="entry name" value="Bbox2_TRIM16-like"/>
    <property type="match status" value="1"/>
</dbReference>
<evidence type="ECO:0000256" key="3">
    <source>
        <dbReference type="ARBA" id="ARBA00022833"/>
    </source>
</evidence>
<dbReference type="PANTHER" id="PTHR25465:SF14">
    <property type="entry name" value="E3 UBIQUITIN-PROTEIN LIGASE TRIM65"/>
    <property type="match status" value="1"/>
</dbReference>
<dbReference type="AlphaFoldDB" id="A0A8C2X8V1"/>
<keyword evidence="7" id="KW-1185">Reference proteome</keyword>
<evidence type="ECO:0000256" key="1">
    <source>
        <dbReference type="ARBA" id="ARBA00022723"/>
    </source>
</evidence>
<dbReference type="InterPro" id="IPR000315">
    <property type="entry name" value="Znf_B-box"/>
</dbReference>
<organism evidence="6 7">
    <name type="scientific">Cyclopterus lumpus</name>
    <name type="common">Lumpsucker</name>
    <dbReference type="NCBI Taxonomy" id="8103"/>
    <lineage>
        <taxon>Eukaryota</taxon>
        <taxon>Metazoa</taxon>
        <taxon>Chordata</taxon>
        <taxon>Craniata</taxon>
        <taxon>Vertebrata</taxon>
        <taxon>Euteleostomi</taxon>
        <taxon>Actinopterygii</taxon>
        <taxon>Neopterygii</taxon>
        <taxon>Teleostei</taxon>
        <taxon>Neoteleostei</taxon>
        <taxon>Acanthomorphata</taxon>
        <taxon>Eupercaria</taxon>
        <taxon>Perciformes</taxon>
        <taxon>Cottioidei</taxon>
        <taxon>Cottales</taxon>
        <taxon>Cyclopteridae</taxon>
        <taxon>Cyclopterus</taxon>
    </lineage>
</organism>
<proteinExistence type="predicted"/>
<dbReference type="Pfam" id="PF00643">
    <property type="entry name" value="zf-B_box"/>
    <property type="match status" value="1"/>
</dbReference>
<dbReference type="Gene3D" id="4.10.830.40">
    <property type="match status" value="1"/>
</dbReference>
<evidence type="ECO:0000256" key="2">
    <source>
        <dbReference type="ARBA" id="ARBA00022771"/>
    </source>
</evidence>
<dbReference type="SUPFAM" id="SSF57845">
    <property type="entry name" value="B-box zinc-binding domain"/>
    <property type="match status" value="1"/>
</dbReference>
<keyword evidence="2 4" id="KW-0863">Zinc-finger</keyword>
<dbReference type="GeneTree" id="ENSGT00940000175229"/>
<keyword evidence="1" id="KW-0479">Metal-binding</keyword>
<dbReference type="PROSITE" id="PS50119">
    <property type="entry name" value="ZF_BBOX"/>
    <property type="match status" value="1"/>
</dbReference>